<keyword evidence="4 11" id="KW-0812">Transmembrane</keyword>
<feature type="chain" id="PRO_5012623964" evidence="12">
    <location>
        <begin position="21"/>
        <end position="866"/>
    </location>
</feature>
<dbReference type="InterPro" id="IPR015526">
    <property type="entry name" value="Frizzled/SFRP"/>
</dbReference>
<feature type="transmembrane region" description="Helical" evidence="11">
    <location>
        <begin position="406"/>
        <end position="425"/>
    </location>
</feature>
<dbReference type="SUPFAM" id="SSF63501">
    <property type="entry name" value="Frizzled cysteine-rich domain"/>
    <property type="match status" value="1"/>
</dbReference>
<feature type="region of interest" description="Disordered" evidence="10">
    <location>
        <begin position="818"/>
        <end position="866"/>
    </location>
</feature>
<dbReference type="InterPro" id="IPR020067">
    <property type="entry name" value="Frizzled_dom"/>
</dbReference>
<feature type="domain" description="G-protein coupled receptors family 2 profile 2" evidence="14">
    <location>
        <begin position="314"/>
        <end position="498"/>
    </location>
</feature>
<dbReference type="Gene3D" id="1.10.2000.10">
    <property type="entry name" value="Frizzled cysteine-rich domain"/>
    <property type="match status" value="1"/>
</dbReference>
<sequence length="866" mass="96980">MAVTRWVLSLLAILAPTVVAVQELEHNVATRVGNGMGFVISENSNCYQKVKGTCQPLQPSTLFCFGVQLPYTMTSPELVNENFTQQQLHSEMMRWEGLRSSPKCWAVIQPLLCSYYFPKCQDGFIELPPLDRCRIARNPCRVIEQATKQWPEFLQCNDTLLFPPRPPGSNCKYELRESLNKFNTSAKCMDPMMEVENTFNHYEGFDGCALKCEDPYFSKEDHTRASTVIWYFGVAALLSNGWVVLTYIIGGMSSSQYPQYPSAIVLYANAWYFIGKSRSPAPSVGWLFQYLPLGKEDIVCRKDGTVRRNEITGTENIFCGLVSSWIYFSIMSVLAWLMVFSYVWYLTCSAVGRIRSKVDKQRAYFIVWTIAFPTILTVVCLSVGKIDGSSMYGICFVGFYDPTSRILLVFIPIGFACALILFYIFRGTHCLFSVSLSSSDFISAEGNAEIKSNAVRATIFSLLTIVLLGTGFYVQINSIRSQPTFDNSLRESFLCKMNLTVVAECGTPEKPSVYLVLENVIVFFCGGLLVSSWAWTSSSINIWKHSIKTFCKSHDQEGHRSHMPKHELITKAYAKRGELAKGRLSLSLYSMAQEDPIGLNRLLDPNNLCRNADEEQSQQFSQGTGDGREISSEWAAAIPQFLNRRGAIVVPPSSNSVSYVSEDSRRPSCDSAMSEQIAAKYLQGSHGGLDRKASKRERFRMDRHHRAGRFFNYWKRKGSNRGSSTSLESNPGSQILPAITKLIDKREQMGDDNLFLPNNQATRLNQPKVLREFAIQTSLEKLCSPSTKGIKPCNLSNNLCVDKATQYSLVNLNEVGTQTKKSATKKRDRNKNKKDHATGGDGDGTTQGNSTQTGTDDAVLKLLTPN</sequence>
<evidence type="ECO:0000256" key="9">
    <source>
        <dbReference type="PROSITE-ProRule" id="PRU00090"/>
    </source>
</evidence>
<evidence type="ECO:0000256" key="2">
    <source>
        <dbReference type="ARBA" id="ARBA00008077"/>
    </source>
</evidence>
<comment type="subcellular location">
    <subcellularLocation>
        <location evidence="1">Membrane</location>
        <topology evidence="1">Multi-pass membrane protein</topology>
    </subcellularLocation>
</comment>
<feature type="transmembrane region" description="Helical" evidence="11">
    <location>
        <begin position="457"/>
        <end position="476"/>
    </location>
</feature>
<evidence type="ECO:0000256" key="12">
    <source>
        <dbReference type="SAM" id="SignalP"/>
    </source>
</evidence>
<dbReference type="GO" id="GO:0030425">
    <property type="term" value="C:dendrite"/>
    <property type="evidence" value="ECO:0007669"/>
    <property type="project" value="TreeGrafter"/>
</dbReference>
<evidence type="ECO:0000256" key="5">
    <source>
        <dbReference type="ARBA" id="ARBA00022989"/>
    </source>
</evidence>
<dbReference type="Gene3D" id="1.20.1070.10">
    <property type="entry name" value="Rhodopsin 7-helix transmembrane proteins"/>
    <property type="match status" value="1"/>
</dbReference>
<keyword evidence="6 11" id="KW-0472">Membrane</keyword>
<evidence type="ECO:0000259" key="14">
    <source>
        <dbReference type="PROSITE" id="PS50261"/>
    </source>
</evidence>
<evidence type="ECO:0000256" key="3">
    <source>
        <dbReference type="ARBA" id="ARBA00022473"/>
    </source>
</evidence>
<comment type="caution">
    <text evidence="15">The sequence shown here is derived from an EMBL/GenBank/DDBJ whole genome shotgun (WGS) entry which is preliminary data.</text>
</comment>
<dbReference type="InterPro" id="IPR000539">
    <property type="entry name" value="Frizzled/Smoothened_7TM"/>
</dbReference>
<proteinExistence type="inferred from homology"/>
<dbReference type="GO" id="GO:0005113">
    <property type="term" value="F:patched binding"/>
    <property type="evidence" value="ECO:0007669"/>
    <property type="project" value="TreeGrafter"/>
</dbReference>
<feature type="transmembrane region" description="Helical" evidence="11">
    <location>
        <begin position="520"/>
        <end position="543"/>
    </location>
</feature>
<dbReference type="STRING" id="158441.A0A226EMF9"/>
<dbReference type="GO" id="GO:0004888">
    <property type="term" value="F:transmembrane signaling receptor activity"/>
    <property type="evidence" value="ECO:0007669"/>
    <property type="project" value="InterPro"/>
</dbReference>
<feature type="compositionally biased region" description="Basic residues" evidence="10">
    <location>
        <begin position="822"/>
        <end position="834"/>
    </location>
</feature>
<dbReference type="GO" id="GO:0005886">
    <property type="term" value="C:plasma membrane"/>
    <property type="evidence" value="ECO:0007669"/>
    <property type="project" value="TreeGrafter"/>
</dbReference>
<dbReference type="InterPro" id="IPR017981">
    <property type="entry name" value="GPCR_2-like_7TM"/>
</dbReference>
<evidence type="ECO:0000259" key="13">
    <source>
        <dbReference type="PROSITE" id="PS50038"/>
    </source>
</evidence>
<feature type="transmembrane region" description="Helical" evidence="11">
    <location>
        <begin position="325"/>
        <end position="345"/>
    </location>
</feature>
<dbReference type="OMA" id="HCEPLRY"/>
<dbReference type="Pfam" id="PF01392">
    <property type="entry name" value="Fz"/>
    <property type="match status" value="1"/>
</dbReference>
<keyword evidence="5 11" id="KW-1133">Transmembrane helix</keyword>
<dbReference type="PANTHER" id="PTHR11309">
    <property type="entry name" value="FRIZZLED"/>
    <property type="match status" value="1"/>
</dbReference>
<evidence type="ECO:0000256" key="6">
    <source>
        <dbReference type="ARBA" id="ARBA00023136"/>
    </source>
</evidence>
<accession>A0A226EMF9</accession>
<keyword evidence="7" id="KW-1015">Disulfide bond</keyword>
<comment type="similarity">
    <text evidence="2">Belongs to the G-protein coupled receptor Fz/Smo family.</text>
</comment>
<dbReference type="EMBL" id="LNIX01000003">
    <property type="protein sequence ID" value="OXA58327.1"/>
    <property type="molecule type" value="Genomic_DNA"/>
</dbReference>
<feature type="signal peptide" evidence="12">
    <location>
        <begin position="1"/>
        <end position="20"/>
    </location>
</feature>
<evidence type="ECO:0000313" key="15">
    <source>
        <dbReference type="EMBL" id="OXA58327.1"/>
    </source>
</evidence>
<dbReference type="PROSITE" id="PS50261">
    <property type="entry name" value="G_PROTEIN_RECEP_F2_4"/>
    <property type="match status" value="1"/>
</dbReference>
<feature type="domain" description="FZ" evidence="13">
    <location>
        <begin position="49"/>
        <end position="174"/>
    </location>
</feature>
<evidence type="ECO:0000256" key="4">
    <source>
        <dbReference type="ARBA" id="ARBA00022692"/>
    </source>
</evidence>
<reference evidence="15 16" key="1">
    <citation type="submission" date="2015-12" db="EMBL/GenBank/DDBJ databases">
        <title>The genome of Folsomia candida.</title>
        <authorList>
            <person name="Faddeeva A."/>
            <person name="Derks M.F."/>
            <person name="Anvar Y."/>
            <person name="Smit S."/>
            <person name="Van Straalen N."/>
            <person name="Roelofs D."/>
        </authorList>
    </citation>
    <scope>NUCLEOTIDE SEQUENCE [LARGE SCALE GENOMIC DNA]</scope>
    <source>
        <strain evidence="15 16">VU population</strain>
        <tissue evidence="15">Whole body</tissue>
    </source>
</reference>
<keyword evidence="12" id="KW-0732">Signal</keyword>
<gene>
    <name evidence="15" type="ORF">Fcan01_08212</name>
</gene>
<dbReference type="SMART" id="SM00063">
    <property type="entry name" value="FRI"/>
    <property type="match status" value="1"/>
</dbReference>
<feature type="compositionally biased region" description="Low complexity" evidence="10">
    <location>
        <begin position="846"/>
        <end position="857"/>
    </location>
</feature>
<dbReference type="SMART" id="SM01330">
    <property type="entry name" value="Frizzled"/>
    <property type="match status" value="1"/>
</dbReference>
<dbReference type="PRINTS" id="PR00489">
    <property type="entry name" value="FRIZZLED"/>
</dbReference>
<name>A0A226EMF9_FOLCA</name>
<dbReference type="OrthoDB" id="10064659at2759"/>
<feature type="transmembrane region" description="Helical" evidence="11">
    <location>
        <begin position="365"/>
        <end position="386"/>
    </location>
</feature>
<dbReference type="GO" id="GO:0071679">
    <property type="term" value="P:commissural neuron axon guidance"/>
    <property type="evidence" value="ECO:0007669"/>
    <property type="project" value="TreeGrafter"/>
</dbReference>
<keyword evidence="16" id="KW-1185">Reference proteome</keyword>
<keyword evidence="3" id="KW-0217">Developmental protein</keyword>
<dbReference type="PROSITE" id="PS50038">
    <property type="entry name" value="FZ"/>
    <property type="match status" value="1"/>
</dbReference>
<dbReference type="GO" id="GO:0007417">
    <property type="term" value="P:central nervous system development"/>
    <property type="evidence" value="ECO:0007669"/>
    <property type="project" value="TreeGrafter"/>
</dbReference>
<evidence type="ECO:0000256" key="7">
    <source>
        <dbReference type="ARBA" id="ARBA00023157"/>
    </source>
</evidence>
<keyword evidence="8" id="KW-0675">Receptor</keyword>
<feature type="transmembrane region" description="Helical" evidence="11">
    <location>
        <begin position="228"/>
        <end position="250"/>
    </location>
</feature>
<evidence type="ECO:0000256" key="8">
    <source>
        <dbReference type="ARBA" id="ARBA00023170"/>
    </source>
</evidence>
<protein>
    <submittedName>
        <fullName evidence="15">Protein smoothened</fullName>
    </submittedName>
</protein>
<evidence type="ECO:0000256" key="10">
    <source>
        <dbReference type="SAM" id="MobiDB-lite"/>
    </source>
</evidence>
<dbReference type="GO" id="GO:0007224">
    <property type="term" value="P:smoothened signaling pathway"/>
    <property type="evidence" value="ECO:0007669"/>
    <property type="project" value="TreeGrafter"/>
</dbReference>
<dbReference type="InterPro" id="IPR036790">
    <property type="entry name" value="Frizzled_dom_sf"/>
</dbReference>
<evidence type="ECO:0000313" key="16">
    <source>
        <dbReference type="Proteomes" id="UP000198287"/>
    </source>
</evidence>
<dbReference type="Proteomes" id="UP000198287">
    <property type="component" value="Unassembled WGS sequence"/>
</dbReference>
<dbReference type="GO" id="GO:0005929">
    <property type="term" value="C:cilium"/>
    <property type="evidence" value="ECO:0007669"/>
    <property type="project" value="TreeGrafter"/>
</dbReference>
<dbReference type="PANTHER" id="PTHR11309:SF35">
    <property type="entry name" value="PROTEIN SMOOTHENED"/>
    <property type="match status" value="1"/>
</dbReference>
<evidence type="ECO:0000256" key="1">
    <source>
        <dbReference type="ARBA" id="ARBA00004141"/>
    </source>
</evidence>
<evidence type="ECO:0000256" key="11">
    <source>
        <dbReference type="SAM" id="Phobius"/>
    </source>
</evidence>
<dbReference type="Pfam" id="PF01534">
    <property type="entry name" value="Frizzled"/>
    <property type="match status" value="1"/>
</dbReference>
<dbReference type="AlphaFoldDB" id="A0A226EMF9"/>
<dbReference type="GO" id="GO:0007389">
    <property type="term" value="P:pattern specification process"/>
    <property type="evidence" value="ECO:0007669"/>
    <property type="project" value="TreeGrafter"/>
</dbReference>
<comment type="caution">
    <text evidence="9">Lacks conserved residue(s) required for the propagation of feature annotation.</text>
</comment>
<organism evidence="15 16">
    <name type="scientific">Folsomia candida</name>
    <name type="common">Springtail</name>
    <dbReference type="NCBI Taxonomy" id="158441"/>
    <lineage>
        <taxon>Eukaryota</taxon>
        <taxon>Metazoa</taxon>
        <taxon>Ecdysozoa</taxon>
        <taxon>Arthropoda</taxon>
        <taxon>Hexapoda</taxon>
        <taxon>Collembola</taxon>
        <taxon>Entomobryomorpha</taxon>
        <taxon>Isotomoidea</taxon>
        <taxon>Isotomidae</taxon>
        <taxon>Proisotominae</taxon>
        <taxon>Folsomia</taxon>
    </lineage>
</organism>